<evidence type="ECO:0000256" key="11">
    <source>
        <dbReference type="PIRSR" id="PIRSR038927-1"/>
    </source>
</evidence>
<dbReference type="InterPro" id="IPR029062">
    <property type="entry name" value="Class_I_gatase-like"/>
</dbReference>
<feature type="active site" evidence="11">
    <location>
        <position position="98"/>
    </location>
</feature>
<dbReference type="GO" id="GO:0042744">
    <property type="term" value="P:hydrogen peroxide catabolic process"/>
    <property type="evidence" value="ECO:0007669"/>
    <property type="project" value="UniProtKB-UniRule"/>
</dbReference>
<dbReference type="PROSITE" id="PS00437">
    <property type="entry name" value="CATALASE_1"/>
    <property type="match status" value="1"/>
</dbReference>
<feature type="compositionally biased region" description="Basic and acidic residues" evidence="14">
    <location>
        <begin position="1"/>
        <end position="15"/>
    </location>
</feature>
<dbReference type="SMART" id="SM01060">
    <property type="entry name" value="Catalase"/>
    <property type="match status" value="1"/>
</dbReference>
<sequence>MANKEDKNQKYDFKKAPLTPPDIDKVEQVKDNAKQKDLETNKVDNKGKAFTTNKGLKMAEDEFSLKAGRRGPTLLEDFHLREKIMHFDHERIPERIVHARGVGAHGVFKCTKDMSEYTKASLFTQEGKETPLFTRISTVAGFRGSTDTPRDVRGFALKFYTDEGNYDIVGNNIPVFFIQDAIKFPDFVHAVKPEPDTEVPQAQSAHDTFWDFVSKNQESAHTVMWAMSDRAIPLSLRMMDGFAVHTFRFVNAEGKGTFVRFQWNPQLGVHSRVWDETLKVSGNDPDSQRKDLYDAIDEGNYPVWDFCVQLLPEEKEFDYPFDILDPTKVWPEEDIPKVKIGEITLNRNVDNYFAETEQVAFNPGNVVPGIDFSNDPLLQGRLFSYTDTQLLRLGGPNFAQIPINRPISEVHNNQRDGWHQHMINKGPVSYHKSAIDDQSPYYESPENGGYEHYQEKIDGRAIKDRDDSFRDHFSQATSFYKSLSKVEQEHIKNAFSFELSKVKRPEIRQNVVDMFANVDKDMATEIAKNVGADTPNAERGFDPVGIKASKEALEVKMPEFSQENTIFKPDTLKVGIYSDSDDDFDFKSLVKSIKNSKAKAEIIQADLQDTKDGVMVTHRYETIHPVLEDALIIVVPEKPSHEFSKNVGEFAKETFKHYKPLWIIGDASDILSDDQQKADGVMVTKDSKDIDKFIENLTKQRFWDRDGSN</sequence>
<dbReference type="OrthoDB" id="9760293at2"/>
<evidence type="ECO:0000256" key="10">
    <source>
        <dbReference type="PIRNR" id="PIRNR038927"/>
    </source>
</evidence>
<feature type="binding site" evidence="13">
    <location>
        <position position="135"/>
    </location>
    <ligand>
        <name>heme</name>
        <dbReference type="ChEBI" id="CHEBI:30413"/>
    </ligand>
</feature>
<dbReference type="EC" id="1.11.1.6" evidence="3 10"/>
<dbReference type="PANTHER" id="PTHR42821:SF1">
    <property type="entry name" value="CATALASE-B"/>
    <property type="match status" value="1"/>
</dbReference>
<dbReference type="Pfam" id="PF18011">
    <property type="entry name" value="Catalase_C"/>
    <property type="match status" value="1"/>
</dbReference>
<name>A0A3E2TKX3_9FIRM</name>
<feature type="region of interest" description="Disordered" evidence="14">
    <location>
        <begin position="1"/>
        <end position="41"/>
    </location>
</feature>
<dbReference type="RefSeq" id="WP_117520853.1">
    <property type="nucleotide sequence ID" value="NZ_AP031484.1"/>
</dbReference>
<feature type="active site" evidence="11">
    <location>
        <position position="171"/>
    </location>
</feature>
<feature type="binding site" evidence="13">
    <location>
        <position position="184"/>
    </location>
    <ligand>
        <name>heme</name>
        <dbReference type="ChEBI" id="CHEBI:30413"/>
    </ligand>
</feature>
<comment type="similarity">
    <text evidence="2">Belongs to the catalase family. HPII subfamily.</text>
</comment>
<accession>A0A3E2TKX3</accession>
<comment type="caution">
    <text evidence="16">The sequence shown here is derived from an EMBL/GenBank/DDBJ whole genome shotgun (WGS) entry which is preliminary data.</text>
</comment>
<dbReference type="InterPro" id="IPR041399">
    <property type="entry name" value="Catalase_large_C"/>
</dbReference>
<evidence type="ECO:0000259" key="15">
    <source>
        <dbReference type="SMART" id="SM01060"/>
    </source>
</evidence>
<dbReference type="PANTHER" id="PTHR42821">
    <property type="entry name" value="CATALASE"/>
    <property type="match status" value="1"/>
</dbReference>
<dbReference type="GO" id="GO:0020037">
    <property type="term" value="F:heme binding"/>
    <property type="evidence" value="ECO:0007669"/>
    <property type="project" value="UniProtKB-UniRule"/>
</dbReference>
<dbReference type="InterPro" id="IPR043156">
    <property type="entry name" value="Catalase_clade2_helical"/>
</dbReference>
<dbReference type="Proteomes" id="UP000261011">
    <property type="component" value="Unassembled WGS sequence"/>
</dbReference>
<dbReference type="PIRSF" id="PIRSF038927">
    <property type="entry name" value="Catalase_clade2"/>
    <property type="match status" value="1"/>
</dbReference>
<evidence type="ECO:0000256" key="2">
    <source>
        <dbReference type="ARBA" id="ARBA00010660"/>
    </source>
</evidence>
<evidence type="ECO:0000256" key="3">
    <source>
        <dbReference type="ARBA" id="ARBA00012314"/>
    </source>
</evidence>
<dbReference type="InterPro" id="IPR020835">
    <property type="entry name" value="Catalase_sf"/>
</dbReference>
<keyword evidence="17" id="KW-1185">Reference proteome</keyword>
<keyword evidence="6 10" id="KW-0479">Metal-binding</keyword>
<keyword evidence="5 10" id="KW-0349">Heme</keyword>
<dbReference type="InterPro" id="IPR018028">
    <property type="entry name" value="Catalase"/>
</dbReference>
<dbReference type="GO" id="GO:0004096">
    <property type="term" value="F:catalase activity"/>
    <property type="evidence" value="ECO:0007669"/>
    <property type="project" value="UniProtKB-UniRule"/>
</dbReference>
<dbReference type="Pfam" id="PF00199">
    <property type="entry name" value="Catalase"/>
    <property type="match status" value="1"/>
</dbReference>
<evidence type="ECO:0000256" key="14">
    <source>
        <dbReference type="SAM" id="MobiDB-lite"/>
    </source>
</evidence>
<comment type="cofactor">
    <cofactor evidence="1 10 12">
        <name>heme</name>
        <dbReference type="ChEBI" id="CHEBI:30413"/>
    </cofactor>
</comment>
<dbReference type="Gene3D" id="1.20.1370.20">
    <property type="match status" value="1"/>
</dbReference>
<feature type="compositionally biased region" description="Basic and acidic residues" evidence="14">
    <location>
        <begin position="22"/>
        <end position="41"/>
    </location>
</feature>
<dbReference type="SUPFAM" id="SSF56634">
    <property type="entry name" value="Heme-dependent catalase-like"/>
    <property type="match status" value="1"/>
</dbReference>
<comment type="catalytic activity">
    <reaction evidence="10">
        <text>2 H2O2 = O2 + 2 H2O</text>
        <dbReference type="Rhea" id="RHEA:20309"/>
        <dbReference type="ChEBI" id="CHEBI:15377"/>
        <dbReference type="ChEBI" id="CHEBI:15379"/>
        <dbReference type="ChEBI" id="CHEBI:16240"/>
        <dbReference type="EC" id="1.11.1.6"/>
    </reaction>
</comment>
<dbReference type="Gene3D" id="2.40.180.10">
    <property type="entry name" value="Catalase core domain"/>
    <property type="match status" value="1"/>
</dbReference>
<keyword evidence="4 10" id="KW-0575">Peroxidase</keyword>
<dbReference type="InterPro" id="IPR010582">
    <property type="entry name" value="Catalase_immune_responsive"/>
</dbReference>
<evidence type="ECO:0000256" key="8">
    <source>
        <dbReference type="ARBA" id="ARBA00023004"/>
    </source>
</evidence>
<dbReference type="GO" id="GO:0046872">
    <property type="term" value="F:metal ion binding"/>
    <property type="evidence" value="ECO:0007669"/>
    <property type="project" value="UniProtKB-KW"/>
</dbReference>
<evidence type="ECO:0000256" key="6">
    <source>
        <dbReference type="ARBA" id="ARBA00022723"/>
    </source>
</evidence>
<evidence type="ECO:0000256" key="13">
    <source>
        <dbReference type="PIRSR" id="PIRSR038927-3"/>
    </source>
</evidence>
<evidence type="ECO:0000256" key="12">
    <source>
        <dbReference type="PIRSR" id="PIRSR038927-2"/>
    </source>
</evidence>
<dbReference type="FunFam" id="2.40.180.10:FF:000003">
    <property type="entry name" value="Catalase"/>
    <property type="match status" value="1"/>
</dbReference>
<organism evidence="16 17">
    <name type="scientific">Anaerococcus nagyae</name>
    <dbReference type="NCBI Taxonomy" id="1755241"/>
    <lineage>
        <taxon>Bacteria</taxon>
        <taxon>Bacillati</taxon>
        <taxon>Bacillota</taxon>
        <taxon>Tissierellia</taxon>
        <taxon>Tissierellales</taxon>
        <taxon>Peptoniphilaceae</taxon>
        <taxon>Anaerococcus</taxon>
    </lineage>
</organism>
<evidence type="ECO:0000313" key="17">
    <source>
        <dbReference type="Proteomes" id="UP000261011"/>
    </source>
</evidence>
<reference evidence="16 17" key="1">
    <citation type="submission" date="2018-08" db="EMBL/GenBank/DDBJ databases">
        <title>A genome reference for cultivated species of the human gut microbiota.</title>
        <authorList>
            <person name="Zou Y."/>
            <person name="Xue W."/>
            <person name="Luo G."/>
        </authorList>
    </citation>
    <scope>NUCLEOTIDE SEQUENCE [LARGE SCALE GENOMIC DNA]</scope>
    <source>
        <strain evidence="16 17">OF01-3</strain>
    </source>
</reference>
<evidence type="ECO:0000256" key="4">
    <source>
        <dbReference type="ARBA" id="ARBA00022559"/>
    </source>
</evidence>
<comment type="function">
    <text evidence="10">Decomposes hydrogen peroxide into water and oxygen; serves to protect cells from the toxic effects of hydrogen peroxide.</text>
</comment>
<dbReference type="EMBL" id="QVEU01000002">
    <property type="protein sequence ID" value="RGB77154.1"/>
    <property type="molecule type" value="Genomic_DNA"/>
</dbReference>
<dbReference type="PROSITE" id="PS51402">
    <property type="entry name" value="CATALASE_3"/>
    <property type="match status" value="1"/>
</dbReference>
<feature type="binding site" description="axial binding residue" evidence="12">
    <location>
        <position position="385"/>
    </location>
    <ligand>
        <name>heme</name>
        <dbReference type="ChEBI" id="CHEBI:30413"/>
    </ligand>
    <ligandPart>
        <name>Fe</name>
        <dbReference type="ChEBI" id="CHEBI:18248"/>
    </ligandPart>
</feature>
<dbReference type="InterPro" id="IPR024712">
    <property type="entry name" value="Catalase_clade2"/>
</dbReference>
<evidence type="ECO:0000256" key="5">
    <source>
        <dbReference type="ARBA" id="ARBA00022617"/>
    </source>
</evidence>
<feature type="domain" description="Catalase core" evidence="15">
    <location>
        <begin position="51"/>
        <end position="439"/>
    </location>
</feature>
<dbReference type="PRINTS" id="PR00067">
    <property type="entry name" value="CATALASE"/>
</dbReference>
<dbReference type="Pfam" id="PF06628">
    <property type="entry name" value="Catalase-rel"/>
    <property type="match status" value="1"/>
</dbReference>
<feature type="binding site" evidence="13">
    <location>
        <position position="381"/>
    </location>
    <ligand>
        <name>heme</name>
        <dbReference type="ChEBI" id="CHEBI:30413"/>
    </ligand>
</feature>
<keyword evidence="9 10" id="KW-0376">Hydrogen peroxide</keyword>
<protein>
    <recommendedName>
        <fullName evidence="3 10">Catalase</fullName>
        <ecNumber evidence="3 10">1.11.1.6</ecNumber>
    </recommendedName>
</protein>
<dbReference type="InterPro" id="IPR011614">
    <property type="entry name" value="Catalase_core"/>
</dbReference>
<feature type="binding site" evidence="13">
    <location>
        <position position="392"/>
    </location>
    <ligand>
        <name>heme</name>
        <dbReference type="ChEBI" id="CHEBI:30413"/>
    </ligand>
</feature>
<feature type="binding site" evidence="13">
    <location>
        <position position="95"/>
    </location>
    <ligand>
        <name>heme</name>
        <dbReference type="ChEBI" id="CHEBI:30413"/>
    </ligand>
</feature>
<dbReference type="GO" id="GO:0005829">
    <property type="term" value="C:cytosol"/>
    <property type="evidence" value="ECO:0007669"/>
    <property type="project" value="TreeGrafter"/>
</dbReference>
<dbReference type="GO" id="GO:0006979">
    <property type="term" value="P:response to oxidative stress"/>
    <property type="evidence" value="ECO:0007669"/>
    <property type="project" value="InterPro"/>
</dbReference>
<dbReference type="Gene3D" id="3.40.50.880">
    <property type="match status" value="1"/>
</dbReference>
<evidence type="ECO:0000256" key="9">
    <source>
        <dbReference type="ARBA" id="ARBA00023324"/>
    </source>
</evidence>
<dbReference type="InterPro" id="IPR002226">
    <property type="entry name" value="Catalase_haem_BS"/>
</dbReference>
<proteinExistence type="inferred from homology"/>
<gene>
    <name evidence="16" type="ORF">DXA39_02710</name>
</gene>
<keyword evidence="7 10" id="KW-0560">Oxidoreductase</keyword>
<evidence type="ECO:0000313" key="16">
    <source>
        <dbReference type="EMBL" id="RGB77154.1"/>
    </source>
</evidence>
<evidence type="ECO:0000256" key="7">
    <source>
        <dbReference type="ARBA" id="ARBA00023002"/>
    </source>
</evidence>
<dbReference type="AlphaFoldDB" id="A0A3E2TKX3"/>
<evidence type="ECO:0000256" key="1">
    <source>
        <dbReference type="ARBA" id="ARBA00001971"/>
    </source>
</evidence>
<keyword evidence="8 10" id="KW-0408">Iron</keyword>